<organism evidence="2 3">
    <name type="scientific">Sphingobacterium nematocida</name>
    <dbReference type="NCBI Taxonomy" id="1513896"/>
    <lineage>
        <taxon>Bacteria</taxon>
        <taxon>Pseudomonadati</taxon>
        <taxon>Bacteroidota</taxon>
        <taxon>Sphingobacteriia</taxon>
        <taxon>Sphingobacteriales</taxon>
        <taxon>Sphingobacteriaceae</taxon>
        <taxon>Sphingobacterium</taxon>
    </lineage>
</organism>
<proteinExistence type="predicted"/>
<accession>A0A1T5BKN2</accession>
<feature type="domain" description="START-like" evidence="1">
    <location>
        <begin position="1"/>
        <end position="125"/>
    </location>
</feature>
<evidence type="ECO:0000313" key="2">
    <source>
        <dbReference type="EMBL" id="SKB47861.1"/>
    </source>
</evidence>
<dbReference type="SUPFAM" id="SSF55961">
    <property type="entry name" value="Bet v1-like"/>
    <property type="match status" value="1"/>
</dbReference>
<keyword evidence="3" id="KW-1185">Reference proteome</keyword>
<dbReference type="STRING" id="1513896.SAMN05660841_00771"/>
<name>A0A1T5BKN2_9SPHI</name>
<dbReference type="InterPro" id="IPR045736">
    <property type="entry name" value="START_2"/>
</dbReference>
<protein>
    <recommendedName>
        <fullName evidence="1">START-like domain-containing protein</fullName>
    </recommendedName>
</protein>
<dbReference type="Proteomes" id="UP000190150">
    <property type="component" value="Unassembled WGS sequence"/>
</dbReference>
<sequence length="125" mass="14825">MSEKTKIQLEYIINSSPRILYPYLVEPNDLSQWFADDVIYHDGIYEFIWDGEHHRAKLAAYKENKYVKFKWIDDEPHFFELEIVQDELTNDVALAITDHAKDENVDDRKKIWDNSISYLQSVIGA</sequence>
<evidence type="ECO:0000259" key="1">
    <source>
        <dbReference type="Pfam" id="PF19569"/>
    </source>
</evidence>
<dbReference type="AlphaFoldDB" id="A0A1T5BKN2"/>
<dbReference type="EMBL" id="FUZF01000002">
    <property type="protein sequence ID" value="SKB47861.1"/>
    <property type="molecule type" value="Genomic_DNA"/>
</dbReference>
<gene>
    <name evidence="2" type="ORF">SAMN05660841_00771</name>
</gene>
<dbReference type="RefSeq" id="WP_079641371.1">
    <property type="nucleotide sequence ID" value="NZ_FUZF01000002.1"/>
</dbReference>
<evidence type="ECO:0000313" key="3">
    <source>
        <dbReference type="Proteomes" id="UP000190150"/>
    </source>
</evidence>
<dbReference type="Gene3D" id="3.30.530.20">
    <property type="match status" value="1"/>
</dbReference>
<dbReference type="Pfam" id="PF19569">
    <property type="entry name" value="START_2"/>
    <property type="match status" value="1"/>
</dbReference>
<dbReference type="OrthoDB" id="667567at2"/>
<reference evidence="3" key="1">
    <citation type="submission" date="2017-02" db="EMBL/GenBank/DDBJ databases">
        <authorList>
            <person name="Varghese N."/>
            <person name="Submissions S."/>
        </authorList>
    </citation>
    <scope>NUCLEOTIDE SEQUENCE [LARGE SCALE GENOMIC DNA]</scope>
    <source>
        <strain evidence="3">DSM 24091</strain>
    </source>
</reference>
<dbReference type="InterPro" id="IPR023393">
    <property type="entry name" value="START-like_dom_sf"/>
</dbReference>